<dbReference type="InterPro" id="IPR013785">
    <property type="entry name" value="Aldolase_TIM"/>
</dbReference>
<dbReference type="InterPro" id="IPR001989">
    <property type="entry name" value="Radical_activat_CS"/>
</dbReference>
<evidence type="ECO:0000256" key="6">
    <source>
        <dbReference type="ARBA" id="ARBA00023004"/>
    </source>
</evidence>
<dbReference type="CDD" id="cd01335">
    <property type="entry name" value="Radical_SAM"/>
    <property type="match status" value="1"/>
</dbReference>
<dbReference type="GO" id="GO:0016491">
    <property type="term" value="F:oxidoreductase activity"/>
    <property type="evidence" value="ECO:0007669"/>
    <property type="project" value="UniProtKB-KW"/>
</dbReference>
<keyword evidence="4 8" id="KW-0479">Metal-binding</keyword>
<keyword evidence="11" id="KW-1185">Reference proteome</keyword>
<keyword evidence="6 8" id="KW-0408">Iron</keyword>
<feature type="binding site" evidence="8">
    <location>
        <position position="86"/>
    </location>
    <ligand>
        <name>[4Fe-4S] cluster</name>
        <dbReference type="ChEBI" id="CHEBI:49883"/>
        <note>4Fe-4S-S-AdoMet</note>
    </ligand>
</feature>
<dbReference type="SFLD" id="SFLDS00029">
    <property type="entry name" value="Radical_SAM"/>
    <property type="match status" value="1"/>
</dbReference>
<dbReference type="Gene3D" id="3.20.20.70">
    <property type="entry name" value="Aldolase class I"/>
    <property type="match status" value="1"/>
</dbReference>
<dbReference type="PIRSF" id="PIRSF004869">
    <property type="entry name" value="PflX_prd"/>
    <property type="match status" value="1"/>
</dbReference>
<proteinExistence type="inferred from homology"/>
<keyword evidence="2" id="KW-0004">4Fe-4S</keyword>
<keyword evidence="7 8" id="KW-0411">Iron-sulfur</keyword>
<dbReference type="PROSITE" id="PS01087">
    <property type="entry name" value="RADICAL_ACTIVATING"/>
    <property type="match status" value="1"/>
</dbReference>
<feature type="binding site" evidence="8">
    <location>
        <position position="79"/>
    </location>
    <ligand>
        <name>[4Fe-4S] cluster</name>
        <dbReference type="ChEBI" id="CHEBI:49883"/>
        <note>4Fe-4S-S-AdoMet</note>
    </ligand>
</feature>
<evidence type="ECO:0000256" key="8">
    <source>
        <dbReference type="PIRSR" id="PIRSR004869-50"/>
    </source>
</evidence>
<dbReference type="SUPFAM" id="SSF102114">
    <property type="entry name" value="Radical SAM enzymes"/>
    <property type="match status" value="1"/>
</dbReference>
<gene>
    <name evidence="10" type="ORF">STSP2_00107</name>
</gene>
<accession>A0A1U9NGB2</accession>
<evidence type="ECO:0000256" key="7">
    <source>
        <dbReference type="ARBA" id="ARBA00023014"/>
    </source>
</evidence>
<evidence type="ECO:0000313" key="11">
    <source>
        <dbReference type="Proteomes" id="UP000189674"/>
    </source>
</evidence>
<dbReference type="RefSeq" id="WP_205847947.1">
    <property type="nucleotide sequence ID" value="NZ_CP019791.1"/>
</dbReference>
<evidence type="ECO:0000259" key="9">
    <source>
        <dbReference type="Pfam" id="PF04055"/>
    </source>
</evidence>
<dbReference type="PANTHER" id="PTHR43075:SF1">
    <property type="entry name" value="FORMATE LYASE ACTIVATING ENZYME, PUTATIVE (AFU_ORTHOLOGUE AFUA_2G15630)-RELATED"/>
    <property type="match status" value="1"/>
</dbReference>
<evidence type="ECO:0000256" key="5">
    <source>
        <dbReference type="ARBA" id="ARBA00023002"/>
    </source>
</evidence>
<evidence type="ECO:0000256" key="1">
    <source>
        <dbReference type="ARBA" id="ARBA00009777"/>
    </source>
</evidence>
<sequence>MTQKIIDFDNFSPVVRKLYHFMSPCILCPRKCGVDRIAGEKGYCAVGPEPRVSSASSHFGEESILVGRGGSGTIFFAGCNLGCIFCQNYRVSHQCIGDEITVHQLADTMLDLQVRGCENINLVSPTHQIPPIAAAIEDAHKRGLTLPIVYNSGGYDCANTLSLLEGLIDIYMPDMKYSNVQHGLQYSDVGDYPGINYSAVKEMYRQVGDLQVENGIALKGLIVRHLVLPHDLAGSTAIIDFLASQVSPHAAINIMDQYYPAYHAGEYEELCTSPQADEIAKVKEYAHKKGLRIID</sequence>
<protein>
    <submittedName>
        <fullName evidence="10">Anaerobic ribonucleoside-triphosphate reductase activating protein</fullName>
    </submittedName>
</protein>
<keyword evidence="5" id="KW-0560">Oxidoreductase</keyword>
<dbReference type="GO" id="GO:0046872">
    <property type="term" value="F:metal ion binding"/>
    <property type="evidence" value="ECO:0007669"/>
    <property type="project" value="UniProtKB-KW"/>
</dbReference>
<dbReference type="InterPro" id="IPR016431">
    <property type="entry name" value="Pyrv-formate_lyase-activ_prd"/>
</dbReference>
<evidence type="ECO:0000313" key="10">
    <source>
        <dbReference type="EMBL" id="AQT66969.1"/>
    </source>
</evidence>
<evidence type="ECO:0000256" key="4">
    <source>
        <dbReference type="ARBA" id="ARBA00022723"/>
    </source>
</evidence>
<feature type="binding site" evidence="8">
    <location>
        <position position="83"/>
    </location>
    <ligand>
        <name>[4Fe-4S] cluster</name>
        <dbReference type="ChEBI" id="CHEBI:49883"/>
        <note>4Fe-4S-S-AdoMet</note>
    </ligand>
</feature>
<dbReference type="AlphaFoldDB" id="A0A1U9NGB2"/>
<dbReference type="KEGG" id="alus:STSP2_00107"/>
<dbReference type="GO" id="GO:0051539">
    <property type="term" value="F:4 iron, 4 sulfur cluster binding"/>
    <property type="evidence" value="ECO:0007669"/>
    <property type="project" value="UniProtKB-KW"/>
</dbReference>
<dbReference type="InterPro" id="IPR058240">
    <property type="entry name" value="rSAM_sf"/>
</dbReference>
<dbReference type="SFLD" id="SFLDG01099">
    <property type="entry name" value="Uncharacterised_Radical_SAM_Su"/>
    <property type="match status" value="1"/>
</dbReference>
<comment type="similarity">
    <text evidence="1">Belongs to the organic radical-activating enzymes family.</text>
</comment>
<comment type="cofactor">
    <cofactor evidence="8">
        <name>[4Fe-4S] cluster</name>
        <dbReference type="ChEBI" id="CHEBI:49883"/>
    </cofactor>
    <text evidence="8">Binds 1 [4Fe-4S] cluster. The cluster is coordinated with 3 cysteines and an exchangeable S-adenosyl-L-methionine.</text>
</comment>
<dbReference type="STRING" id="1936003.STSP2_00107"/>
<feature type="domain" description="Radical SAM core" evidence="9">
    <location>
        <begin position="74"/>
        <end position="171"/>
    </location>
</feature>
<name>A0A1U9NGB2_9BACT</name>
<dbReference type="Proteomes" id="UP000189674">
    <property type="component" value="Chromosome"/>
</dbReference>
<keyword evidence="3 8" id="KW-0949">S-adenosyl-L-methionine</keyword>
<dbReference type="PANTHER" id="PTHR43075">
    <property type="entry name" value="FORMATE LYASE ACTIVATING ENZYME, PUTATIVE (AFU_ORTHOLOGUE AFUA_2G15630)-RELATED"/>
    <property type="match status" value="1"/>
</dbReference>
<organism evidence="10 11">
    <name type="scientific">Anaerohalosphaera lusitana</name>
    <dbReference type="NCBI Taxonomy" id="1936003"/>
    <lineage>
        <taxon>Bacteria</taxon>
        <taxon>Pseudomonadati</taxon>
        <taxon>Planctomycetota</taxon>
        <taxon>Phycisphaerae</taxon>
        <taxon>Sedimentisphaerales</taxon>
        <taxon>Anaerohalosphaeraceae</taxon>
        <taxon>Anaerohalosphaera</taxon>
    </lineage>
</organism>
<dbReference type="InterPro" id="IPR040085">
    <property type="entry name" value="MJ0674-like"/>
</dbReference>
<dbReference type="Pfam" id="PF04055">
    <property type="entry name" value="Radical_SAM"/>
    <property type="match status" value="1"/>
</dbReference>
<evidence type="ECO:0000256" key="3">
    <source>
        <dbReference type="ARBA" id="ARBA00022691"/>
    </source>
</evidence>
<dbReference type="InterPro" id="IPR007197">
    <property type="entry name" value="rSAM"/>
</dbReference>
<evidence type="ECO:0000256" key="2">
    <source>
        <dbReference type="ARBA" id="ARBA00022485"/>
    </source>
</evidence>
<dbReference type="EMBL" id="CP019791">
    <property type="protein sequence ID" value="AQT66969.1"/>
    <property type="molecule type" value="Genomic_DNA"/>
</dbReference>
<reference evidence="11" key="1">
    <citation type="submission" date="2017-02" db="EMBL/GenBank/DDBJ databases">
        <title>Comparative genomics and description of representatives of a novel lineage of planctomycetes thriving in anoxic sediments.</title>
        <authorList>
            <person name="Spring S."/>
            <person name="Bunk B."/>
            <person name="Sproer C."/>
        </authorList>
    </citation>
    <scope>NUCLEOTIDE SEQUENCE [LARGE SCALE GENOMIC DNA]</scope>
    <source>
        <strain evidence="11">ST-NAGAB-D1</strain>
    </source>
</reference>